<evidence type="ECO:0000256" key="1">
    <source>
        <dbReference type="ARBA" id="ARBA00004141"/>
    </source>
</evidence>
<keyword evidence="4 8" id="KW-1133">Transmembrane helix</keyword>
<feature type="transmembrane region" description="Helical" evidence="8">
    <location>
        <begin position="192"/>
        <end position="214"/>
    </location>
</feature>
<evidence type="ECO:0000256" key="4">
    <source>
        <dbReference type="ARBA" id="ARBA00022989"/>
    </source>
</evidence>
<feature type="region of interest" description="Disordered" evidence="7">
    <location>
        <begin position="1"/>
        <end position="32"/>
    </location>
</feature>
<dbReference type="InterPro" id="IPR002549">
    <property type="entry name" value="AI-2E-like"/>
</dbReference>
<feature type="transmembrane region" description="Helical" evidence="8">
    <location>
        <begin position="316"/>
        <end position="336"/>
    </location>
</feature>
<feature type="transmembrane region" description="Helical" evidence="8">
    <location>
        <begin position="342"/>
        <end position="368"/>
    </location>
</feature>
<dbReference type="GO" id="GO:0016020">
    <property type="term" value="C:membrane"/>
    <property type="evidence" value="ECO:0007669"/>
    <property type="project" value="UniProtKB-SubCell"/>
</dbReference>
<evidence type="ECO:0000313" key="9">
    <source>
        <dbReference type="EMBL" id="PEN12725.1"/>
    </source>
</evidence>
<feature type="transmembrane region" description="Helical" evidence="8">
    <location>
        <begin position="101"/>
        <end position="120"/>
    </location>
</feature>
<comment type="similarity">
    <text evidence="2">Belongs to the autoinducer-2 exporter (AI-2E) (TC 2.A.86) family.</text>
</comment>
<dbReference type="EMBL" id="PDEQ01000006">
    <property type="protein sequence ID" value="PEN12725.1"/>
    <property type="molecule type" value="Genomic_DNA"/>
</dbReference>
<accession>A0A2A8CVJ0</accession>
<dbReference type="Proteomes" id="UP000220102">
    <property type="component" value="Unassembled WGS sequence"/>
</dbReference>
<keyword evidence="6" id="KW-0175">Coiled coil</keyword>
<comment type="subcellular location">
    <subcellularLocation>
        <location evidence="1">Membrane</location>
        <topology evidence="1">Multi-pass membrane protein</topology>
    </subcellularLocation>
</comment>
<evidence type="ECO:0000256" key="5">
    <source>
        <dbReference type="ARBA" id="ARBA00023136"/>
    </source>
</evidence>
<proteinExistence type="inferred from homology"/>
<protein>
    <recommendedName>
        <fullName evidence="11">AI-2E family transporter</fullName>
    </recommendedName>
</protein>
<name>A0A2A8CVJ0_9BACT</name>
<feature type="transmembrane region" description="Helical" evidence="8">
    <location>
        <begin position="51"/>
        <end position="80"/>
    </location>
</feature>
<evidence type="ECO:0000256" key="6">
    <source>
        <dbReference type="SAM" id="Coils"/>
    </source>
</evidence>
<keyword evidence="3 8" id="KW-0812">Transmembrane</keyword>
<organism evidence="9 10">
    <name type="scientific">Longibacter salinarum</name>
    <dbReference type="NCBI Taxonomy" id="1850348"/>
    <lineage>
        <taxon>Bacteria</taxon>
        <taxon>Pseudomonadati</taxon>
        <taxon>Rhodothermota</taxon>
        <taxon>Rhodothermia</taxon>
        <taxon>Rhodothermales</taxon>
        <taxon>Salisaetaceae</taxon>
        <taxon>Longibacter</taxon>
    </lineage>
</organism>
<gene>
    <name evidence="9" type="ORF">CRI94_11905</name>
</gene>
<evidence type="ECO:0000256" key="2">
    <source>
        <dbReference type="ARBA" id="ARBA00009773"/>
    </source>
</evidence>
<keyword evidence="5 8" id="KW-0472">Membrane</keyword>
<dbReference type="AlphaFoldDB" id="A0A2A8CVJ0"/>
<feature type="transmembrane region" description="Helical" evidence="8">
    <location>
        <begin position="244"/>
        <end position="266"/>
    </location>
</feature>
<keyword evidence="10" id="KW-1185">Reference proteome</keyword>
<evidence type="ECO:0000256" key="3">
    <source>
        <dbReference type="ARBA" id="ARBA00022692"/>
    </source>
</evidence>
<dbReference type="PANTHER" id="PTHR21716">
    <property type="entry name" value="TRANSMEMBRANE PROTEIN"/>
    <property type="match status" value="1"/>
</dbReference>
<feature type="compositionally biased region" description="Low complexity" evidence="7">
    <location>
        <begin position="15"/>
        <end position="32"/>
    </location>
</feature>
<dbReference type="RefSeq" id="WP_098076034.1">
    <property type="nucleotide sequence ID" value="NZ_PDEQ01000006.1"/>
</dbReference>
<feature type="transmembrane region" description="Helical" evidence="8">
    <location>
        <begin position="286"/>
        <end position="304"/>
    </location>
</feature>
<evidence type="ECO:0000313" key="10">
    <source>
        <dbReference type="Proteomes" id="UP000220102"/>
    </source>
</evidence>
<comment type="caution">
    <text evidence="9">The sequence shown here is derived from an EMBL/GenBank/DDBJ whole genome shotgun (WGS) entry which is preliminary data.</text>
</comment>
<sequence length="389" mass="42080">MTDPEQPTAEDDITSQPEPSSDSQDSPSWMQPDITELGRKLKNSLGVVQGAVVGLFILAAVFALDAAAAFVIPILVAHLLDRLLSPLVRGMGKVGIPKPMGAAIVLFGFAGIIGGGVYYLSGPAMEWVESAPRNLQIAEYKLRGMTDALEKMQEAAQKVDEATDMEGGESGQTVRVQEQSTSELLMSQAQTFISGLLITLFLLFFLLASGDLFLRKLVSVLPRFRHRRNAVRIVRRTEENLTHYLTTLMLINTGLGAALAAAMYLLGMPNPLLWGVLGGLLNFIPYIGPLVNIVIVTIVALVSFESVTYALLPGVVYLIINGIEGSVVTPALMGWRLRLNPIVIFIGLTFWTWIWGITGGLLAVPLLATIKIICDSITVLRPVAVLMGR</sequence>
<dbReference type="OrthoDB" id="9793390at2"/>
<evidence type="ECO:0000256" key="8">
    <source>
        <dbReference type="SAM" id="Phobius"/>
    </source>
</evidence>
<evidence type="ECO:0000256" key="7">
    <source>
        <dbReference type="SAM" id="MobiDB-lite"/>
    </source>
</evidence>
<reference evidence="9 10" key="1">
    <citation type="submission" date="2017-10" db="EMBL/GenBank/DDBJ databases">
        <title>Draft genome of Longibacter Salinarum.</title>
        <authorList>
            <person name="Goh K.M."/>
            <person name="Shamsir M.S."/>
            <person name="Lim S.W."/>
        </authorList>
    </citation>
    <scope>NUCLEOTIDE SEQUENCE [LARGE SCALE GENOMIC DNA]</scope>
    <source>
        <strain evidence="9 10">KCTC 52045</strain>
    </source>
</reference>
<evidence type="ECO:0008006" key="11">
    <source>
        <dbReference type="Google" id="ProtNLM"/>
    </source>
</evidence>
<dbReference type="PANTHER" id="PTHR21716:SF16">
    <property type="entry name" value="BLL1467 PROTEIN"/>
    <property type="match status" value="1"/>
</dbReference>
<dbReference type="Pfam" id="PF01594">
    <property type="entry name" value="AI-2E_transport"/>
    <property type="match status" value="1"/>
</dbReference>
<dbReference type="GO" id="GO:0055085">
    <property type="term" value="P:transmembrane transport"/>
    <property type="evidence" value="ECO:0007669"/>
    <property type="project" value="TreeGrafter"/>
</dbReference>
<feature type="coiled-coil region" evidence="6">
    <location>
        <begin position="135"/>
        <end position="165"/>
    </location>
</feature>